<dbReference type="SUPFAM" id="SSF51445">
    <property type="entry name" value="(Trans)glycosidases"/>
    <property type="match status" value="1"/>
</dbReference>
<dbReference type="InterPro" id="IPR001547">
    <property type="entry name" value="Glyco_hydro_5"/>
</dbReference>
<dbReference type="PANTHER" id="PTHR31468:SF2">
    <property type="entry name" value="1,3-BETA-GLUCANOSYLTRANSFERASE GAS1"/>
    <property type="match status" value="1"/>
</dbReference>
<keyword evidence="2 6" id="KW-0378">Hydrolase</keyword>
<dbReference type="EMBL" id="CP043494">
    <property type="protein sequence ID" value="WNG53076.1"/>
    <property type="molecule type" value="Genomic_DNA"/>
</dbReference>
<feature type="domain" description="Glycoside hydrolase family 5" evidence="8">
    <location>
        <begin position="65"/>
        <end position="197"/>
    </location>
</feature>
<dbReference type="PANTHER" id="PTHR31468">
    <property type="entry name" value="1,3-BETA-GLUCANOSYLTRANSFERASE GAS1"/>
    <property type="match status" value="1"/>
</dbReference>
<keyword evidence="10" id="KW-1185">Reference proteome</keyword>
<evidence type="ECO:0000259" key="8">
    <source>
        <dbReference type="Pfam" id="PF00150"/>
    </source>
</evidence>
<evidence type="ECO:0000256" key="4">
    <source>
        <dbReference type="ARBA" id="ARBA00023180"/>
    </source>
</evidence>
<dbReference type="InterPro" id="IPR017853">
    <property type="entry name" value="GH"/>
</dbReference>
<protein>
    <submittedName>
        <fullName evidence="9">Cellulase family glycosylhydrolase</fullName>
    </submittedName>
</protein>
<name>A0ABY9XCF8_9BACT</name>
<evidence type="ECO:0000256" key="3">
    <source>
        <dbReference type="ARBA" id="ARBA00023157"/>
    </source>
</evidence>
<evidence type="ECO:0000256" key="6">
    <source>
        <dbReference type="RuleBase" id="RU361153"/>
    </source>
</evidence>
<keyword evidence="4" id="KW-0325">Glycoprotein</keyword>
<dbReference type="Gene3D" id="2.60.120.260">
    <property type="entry name" value="Galactose-binding domain-like"/>
    <property type="match status" value="1"/>
</dbReference>
<evidence type="ECO:0000256" key="7">
    <source>
        <dbReference type="SAM" id="SignalP"/>
    </source>
</evidence>
<dbReference type="InterPro" id="IPR004886">
    <property type="entry name" value="Glucanosyltransferase"/>
</dbReference>
<organism evidence="9 10">
    <name type="scientific">Archangium minus</name>
    <dbReference type="NCBI Taxonomy" id="83450"/>
    <lineage>
        <taxon>Bacteria</taxon>
        <taxon>Pseudomonadati</taxon>
        <taxon>Myxococcota</taxon>
        <taxon>Myxococcia</taxon>
        <taxon>Myxococcales</taxon>
        <taxon>Cystobacterineae</taxon>
        <taxon>Archangiaceae</taxon>
        <taxon>Archangium</taxon>
    </lineage>
</organism>
<dbReference type="Pfam" id="PF00150">
    <property type="entry name" value="Cellulase"/>
    <property type="match status" value="1"/>
</dbReference>
<keyword evidence="1 7" id="KW-0732">Signal</keyword>
<gene>
    <name evidence="9" type="ORF">F0U60_52770</name>
</gene>
<evidence type="ECO:0000313" key="9">
    <source>
        <dbReference type="EMBL" id="WNG53076.1"/>
    </source>
</evidence>
<proteinExistence type="inferred from homology"/>
<keyword evidence="5 6" id="KW-0326">Glycosidase</keyword>
<evidence type="ECO:0000256" key="5">
    <source>
        <dbReference type="ARBA" id="ARBA00023295"/>
    </source>
</evidence>
<dbReference type="InterPro" id="IPR008979">
    <property type="entry name" value="Galactose-bd-like_sf"/>
</dbReference>
<keyword evidence="3" id="KW-1015">Disulfide bond</keyword>
<sequence length="565" mass="63675">MRRLLVGMAFIAMSGMSLESHAGRLPESLTVSNKQLLVAGTPFVARGVNYQPVPRTGPGNWPDDWTMDTGVVLSDFAKMKEMGVNTIRVYVKYDRLFQNWNEQNDPSLDMSRVDPAVLSRYRTVMAEADRQGIYVIMNYWLPDGVDYRPGQQVKFNKDARTRHKLQFRNIINVFKNRNDFPMVLMWAFGNENNFDGKRGPLTPSELFTFYQEAVSEAKSQADASHPYTVVLGDNPQLDIHNTSLLNRAPAVDIWSLNIYNTEQGFKNIIQNYPLNKPLLFTEFGYDACDNSVGCDHSTREGQGFAQAQQNQANFYKNRWENTMLPNLSATTPRALLGGVVFEWNDEWWKSAGDFSAHDDGGFTNVNLGPDYFMNEEWFGISTALEGGVTSGRYYRSAFQELKRMWTSTTPPPPTGTVQVVNPSFDRDGATQQPFGWSTWSPNGSEDADFTETYGGRQENNLHGTHYKTVPYHVFTYQTLSGLANGAYTLRAWVYSSGGQTRAEMHAKDYDGTGTIIRLPVAKTSAWTQVSIPNIQVTAGQLTIGFLSDAPAYSAFYFDDVEVFRQ</sequence>
<accession>A0ABY9XCF8</accession>
<comment type="similarity">
    <text evidence="6">Belongs to the glycosyl hydrolase 5 (cellulase A) family.</text>
</comment>
<evidence type="ECO:0000256" key="1">
    <source>
        <dbReference type="ARBA" id="ARBA00022729"/>
    </source>
</evidence>
<dbReference type="Proteomes" id="UP001611383">
    <property type="component" value="Chromosome"/>
</dbReference>
<reference evidence="9 10" key="1">
    <citation type="submission" date="2019-08" db="EMBL/GenBank/DDBJ databases">
        <title>Archangium and Cystobacter genomes.</title>
        <authorList>
            <person name="Chen I.-C.K."/>
            <person name="Wielgoss S."/>
        </authorList>
    </citation>
    <scope>NUCLEOTIDE SEQUENCE [LARGE SCALE GENOMIC DNA]</scope>
    <source>
        <strain evidence="9 10">Cbm 6</strain>
    </source>
</reference>
<evidence type="ECO:0000256" key="2">
    <source>
        <dbReference type="ARBA" id="ARBA00022801"/>
    </source>
</evidence>
<evidence type="ECO:0000313" key="10">
    <source>
        <dbReference type="Proteomes" id="UP001611383"/>
    </source>
</evidence>
<feature type="signal peptide" evidence="7">
    <location>
        <begin position="1"/>
        <end position="22"/>
    </location>
</feature>
<dbReference type="Gene3D" id="3.20.20.80">
    <property type="entry name" value="Glycosidases"/>
    <property type="match status" value="1"/>
</dbReference>
<dbReference type="SUPFAM" id="SSF49785">
    <property type="entry name" value="Galactose-binding domain-like"/>
    <property type="match status" value="1"/>
</dbReference>
<feature type="chain" id="PRO_5045702157" evidence="7">
    <location>
        <begin position="23"/>
        <end position="565"/>
    </location>
</feature>